<accession>A0ABV8Q811</accession>
<dbReference type="InterPro" id="IPR000182">
    <property type="entry name" value="GNAT_dom"/>
</dbReference>
<dbReference type="CDD" id="cd04301">
    <property type="entry name" value="NAT_SF"/>
    <property type="match status" value="1"/>
</dbReference>
<dbReference type="Gene3D" id="3.40.630.30">
    <property type="match status" value="1"/>
</dbReference>
<dbReference type="InterPro" id="IPR050680">
    <property type="entry name" value="YpeA/RimI_acetyltransf"/>
</dbReference>
<protein>
    <submittedName>
        <fullName evidence="5">GNAT family N-acetyltransferase</fullName>
    </submittedName>
</protein>
<evidence type="ECO:0000313" key="5">
    <source>
        <dbReference type="EMBL" id="MFC4244511.1"/>
    </source>
</evidence>
<evidence type="ECO:0000256" key="3">
    <source>
        <dbReference type="SAM" id="MobiDB-lite"/>
    </source>
</evidence>
<sequence>MTQHINDDVAMTGGGAPVPPASDAPASSSALDNPVWYSLRSAHRSLARGDERALRYPADVSPFMAVADDHRGEDWERLAELVGTDPVVLVNPPADVPASWVRVRRLDGLQMISPENPSDATPGASATAITVLGESDRAEMLELATITKPGPFALRTGLLGRYVGIREEGRLIAMAGERLQPDGWAEISAVCTLPEFRGRGLARLVMDEISAGIRARGDRPFLHVVATNIGAIRLYERMGFSVRRPVQIDAYETR</sequence>
<evidence type="ECO:0000313" key="6">
    <source>
        <dbReference type="Proteomes" id="UP001595900"/>
    </source>
</evidence>
<reference evidence="6" key="1">
    <citation type="journal article" date="2019" name="Int. J. Syst. Evol. Microbiol.">
        <title>The Global Catalogue of Microorganisms (GCM) 10K type strain sequencing project: providing services to taxonomists for standard genome sequencing and annotation.</title>
        <authorList>
            <consortium name="The Broad Institute Genomics Platform"/>
            <consortium name="The Broad Institute Genome Sequencing Center for Infectious Disease"/>
            <person name="Wu L."/>
            <person name="Ma J."/>
        </authorList>
    </citation>
    <scope>NUCLEOTIDE SEQUENCE [LARGE SCALE GENOMIC DNA]</scope>
    <source>
        <strain evidence="6">CGMCC 1.10363</strain>
    </source>
</reference>
<dbReference type="Proteomes" id="UP001595900">
    <property type="component" value="Unassembled WGS sequence"/>
</dbReference>
<feature type="region of interest" description="Disordered" evidence="3">
    <location>
        <begin position="1"/>
        <end position="30"/>
    </location>
</feature>
<dbReference type="Pfam" id="PF08445">
    <property type="entry name" value="FR47"/>
    <property type="match status" value="1"/>
</dbReference>
<dbReference type="PROSITE" id="PS51186">
    <property type="entry name" value="GNAT"/>
    <property type="match status" value="1"/>
</dbReference>
<keyword evidence="2" id="KW-0012">Acyltransferase</keyword>
<evidence type="ECO:0000256" key="2">
    <source>
        <dbReference type="ARBA" id="ARBA00023315"/>
    </source>
</evidence>
<feature type="domain" description="N-acetyltransferase" evidence="4">
    <location>
        <begin position="127"/>
        <end position="254"/>
    </location>
</feature>
<name>A0ABV8Q811_9MICO</name>
<dbReference type="SUPFAM" id="SSF55729">
    <property type="entry name" value="Acyl-CoA N-acyltransferases (Nat)"/>
    <property type="match status" value="1"/>
</dbReference>
<comment type="caution">
    <text evidence="5">The sequence shown here is derived from an EMBL/GenBank/DDBJ whole genome shotgun (WGS) entry which is preliminary data.</text>
</comment>
<keyword evidence="6" id="KW-1185">Reference proteome</keyword>
<dbReference type="InterPro" id="IPR013653">
    <property type="entry name" value="GCN5-like_dom"/>
</dbReference>
<gene>
    <name evidence="5" type="ORF">ACFOYW_14130</name>
</gene>
<dbReference type="EMBL" id="JBHSCN010000006">
    <property type="protein sequence ID" value="MFC4244511.1"/>
    <property type="molecule type" value="Genomic_DNA"/>
</dbReference>
<proteinExistence type="predicted"/>
<evidence type="ECO:0000256" key="1">
    <source>
        <dbReference type="ARBA" id="ARBA00022679"/>
    </source>
</evidence>
<dbReference type="PANTHER" id="PTHR43420:SF3">
    <property type="entry name" value="N-ACETYLTRANSFERASE DOMAIN-CONTAINING PROTEIN"/>
    <property type="match status" value="1"/>
</dbReference>
<dbReference type="RefSeq" id="WP_390230158.1">
    <property type="nucleotide sequence ID" value="NZ_JBHSCN010000006.1"/>
</dbReference>
<evidence type="ECO:0000259" key="4">
    <source>
        <dbReference type="PROSITE" id="PS51186"/>
    </source>
</evidence>
<keyword evidence="1" id="KW-0808">Transferase</keyword>
<dbReference type="PANTHER" id="PTHR43420">
    <property type="entry name" value="ACETYLTRANSFERASE"/>
    <property type="match status" value="1"/>
</dbReference>
<organism evidence="5 6">
    <name type="scientific">Gryllotalpicola reticulitermitis</name>
    <dbReference type="NCBI Taxonomy" id="1184153"/>
    <lineage>
        <taxon>Bacteria</taxon>
        <taxon>Bacillati</taxon>
        <taxon>Actinomycetota</taxon>
        <taxon>Actinomycetes</taxon>
        <taxon>Micrococcales</taxon>
        <taxon>Microbacteriaceae</taxon>
        <taxon>Gryllotalpicola</taxon>
    </lineage>
</organism>
<dbReference type="InterPro" id="IPR016181">
    <property type="entry name" value="Acyl_CoA_acyltransferase"/>
</dbReference>